<evidence type="ECO:0000313" key="3">
    <source>
        <dbReference type="Proteomes" id="UP001202479"/>
    </source>
</evidence>
<dbReference type="AlphaFoldDB" id="A0AAI9T1B1"/>
<keyword evidence="3" id="KW-1185">Reference proteome</keyword>
<evidence type="ECO:0000256" key="1">
    <source>
        <dbReference type="ARBA" id="ARBA00009199"/>
    </source>
</evidence>
<dbReference type="SUPFAM" id="SSF75304">
    <property type="entry name" value="Amidase signature (AS) enzymes"/>
    <property type="match status" value="1"/>
</dbReference>
<dbReference type="RefSeq" id="XP_049182332.1">
    <property type="nucleotide sequence ID" value="XM_049326659.1"/>
</dbReference>
<protein>
    <submittedName>
        <fullName evidence="2">Uncharacterized protein</fullName>
    </submittedName>
</protein>
<comment type="caution">
    <text evidence="2">The sequence shown here is derived from an EMBL/GenBank/DDBJ whole genome shotgun (WGS) entry which is preliminary data.</text>
</comment>
<dbReference type="InterPro" id="IPR036928">
    <property type="entry name" value="AS_sf"/>
</dbReference>
<dbReference type="EMBL" id="JAHUZD010000023">
    <property type="protein sequence ID" value="KAI3406587.2"/>
    <property type="molecule type" value="Genomic_DNA"/>
</dbReference>
<evidence type="ECO:0000313" key="2">
    <source>
        <dbReference type="EMBL" id="KAI3406587.2"/>
    </source>
</evidence>
<name>A0AAI9T1B1_9ASCO</name>
<comment type="similarity">
    <text evidence="1">Belongs to the amidase family.</text>
</comment>
<sequence>MLLVTMNLHHFMSLLQDDMYLNESLLSEKEFVITSLPPLYLVSKISKGKYTSSEVTAAFIKKYLIIHNIVALSQQLERHMTEALAMARFLDCYYADTGNKVIGPLHGLPISETQLDTVKQLLDFEGDILGNVKLNLFQYDLESNVEGAVSPRSKHASIYPTISLQARC</sequence>
<gene>
    <name evidence="2" type="ORF">KGF56_000719</name>
</gene>
<dbReference type="PANTHER" id="PTHR46072">
    <property type="entry name" value="AMIDASE-RELATED-RELATED"/>
    <property type="match status" value="1"/>
</dbReference>
<dbReference type="GeneID" id="73378336"/>
<dbReference type="Proteomes" id="UP001202479">
    <property type="component" value="Unassembled WGS sequence"/>
</dbReference>
<proteinExistence type="inferred from homology"/>
<accession>A0AAI9T1B1</accession>
<organism evidence="2 3">
    <name type="scientific">Candida oxycetoniae</name>
    <dbReference type="NCBI Taxonomy" id="497107"/>
    <lineage>
        <taxon>Eukaryota</taxon>
        <taxon>Fungi</taxon>
        <taxon>Dikarya</taxon>
        <taxon>Ascomycota</taxon>
        <taxon>Saccharomycotina</taxon>
        <taxon>Pichiomycetes</taxon>
        <taxon>Debaryomycetaceae</taxon>
        <taxon>Candida/Lodderomyces clade</taxon>
        <taxon>Candida</taxon>
    </lineage>
</organism>
<dbReference type="Gene3D" id="3.90.1300.10">
    <property type="entry name" value="Amidase signature (AS) domain"/>
    <property type="match status" value="1"/>
</dbReference>
<reference evidence="2" key="1">
    <citation type="journal article" date="2022" name="DNA Res.">
        <title>Genome analysis of five recently described species of the CUG-Ser clade uncovers Candida theae as a new hybrid lineage with pathogenic potential in the Candida parapsilosis species complex.</title>
        <authorList>
            <person name="Mixao V."/>
            <person name="Del Olmo V."/>
            <person name="Hegedusova E."/>
            <person name="Saus E."/>
            <person name="Pryszcz L."/>
            <person name="Cillingova A."/>
            <person name="Nosek J."/>
            <person name="Gabaldon T."/>
        </authorList>
    </citation>
    <scope>NUCLEOTIDE SEQUENCE</scope>
    <source>
        <strain evidence="2">CBS 10844</strain>
    </source>
</reference>